<evidence type="ECO:0000256" key="3">
    <source>
        <dbReference type="ARBA" id="ARBA00023002"/>
    </source>
</evidence>
<dbReference type="OrthoDB" id="446890at2759"/>
<dbReference type="EMBL" id="CAJPEV010009025">
    <property type="protein sequence ID" value="CAG0905511.1"/>
    <property type="molecule type" value="Genomic_DNA"/>
</dbReference>
<dbReference type="Gene3D" id="3.40.30.10">
    <property type="entry name" value="Glutaredoxin"/>
    <property type="match status" value="1"/>
</dbReference>
<accession>A0A7R9AHW3</accession>
<dbReference type="EMBL" id="LR908543">
    <property type="protein sequence ID" value="CAD7254324.1"/>
    <property type="molecule type" value="Genomic_DNA"/>
</dbReference>
<comment type="similarity">
    <text evidence="1">Belongs to the glutathione peroxidase family.</text>
</comment>
<keyword evidence="2" id="KW-0575">Peroxidase</keyword>
<evidence type="ECO:0008006" key="6">
    <source>
        <dbReference type="Google" id="ProtNLM"/>
    </source>
</evidence>
<dbReference type="GO" id="GO:0004602">
    <property type="term" value="F:glutathione peroxidase activity"/>
    <property type="evidence" value="ECO:0007669"/>
    <property type="project" value="TreeGrafter"/>
</dbReference>
<dbReference type="PANTHER" id="PTHR11592:SF81">
    <property type="entry name" value="GLUTATHIONE PEROXIDASE"/>
    <property type="match status" value="1"/>
</dbReference>
<dbReference type="Proteomes" id="UP000677054">
    <property type="component" value="Unassembled WGS sequence"/>
</dbReference>
<keyword evidence="3" id="KW-0560">Oxidoreductase</keyword>
<name>A0A7R9AHW3_9CRUS</name>
<gene>
    <name evidence="4" type="ORF">DSTB1V02_LOCUS14070</name>
</gene>
<dbReference type="AlphaFoldDB" id="A0A7R9AHW3"/>
<organism evidence="4">
    <name type="scientific">Darwinula stevensoni</name>
    <dbReference type="NCBI Taxonomy" id="69355"/>
    <lineage>
        <taxon>Eukaryota</taxon>
        <taxon>Metazoa</taxon>
        <taxon>Ecdysozoa</taxon>
        <taxon>Arthropoda</taxon>
        <taxon>Crustacea</taxon>
        <taxon>Oligostraca</taxon>
        <taxon>Ostracoda</taxon>
        <taxon>Podocopa</taxon>
        <taxon>Podocopida</taxon>
        <taxon>Darwinulocopina</taxon>
        <taxon>Darwinuloidea</taxon>
        <taxon>Darwinulidae</taxon>
        <taxon>Darwinula</taxon>
    </lineage>
</organism>
<dbReference type="InterPro" id="IPR036249">
    <property type="entry name" value="Thioredoxin-like_sf"/>
</dbReference>
<keyword evidence="5" id="KW-1185">Reference proteome</keyword>
<protein>
    <recommendedName>
        <fullName evidence="6">Glutathione peroxidase</fullName>
    </recommendedName>
</protein>
<evidence type="ECO:0000256" key="2">
    <source>
        <dbReference type="ARBA" id="ARBA00022559"/>
    </source>
</evidence>
<evidence type="ECO:0000256" key="1">
    <source>
        <dbReference type="ARBA" id="ARBA00006926"/>
    </source>
</evidence>
<dbReference type="PANTHER" id="PTHR11592">
    <property type="entry name" value="GLUTATHIONE PEROXIDASE"/>
    <property type="match status" value="1"/>
</dbReference>
<evidence type="ECO:0000313" key="4">
    <source>
        <dbReference type="EMBL" id="CAD7254324.1"/>
    </source>
</evidence>
<dbReference type="InterPro" id="IPR000889">
    <property type="entry name" value="Glutathione_peroxidase"/>
</dbReference>
<evidence type="ECO:0000313" key="5">
    <source>
        <dbReference type="Proteomes" id="UP000677054"/>
    </source>
</evidence>
<dbReference type="PROSITE" id="PS51355">
    <property type="entry name" value="GLUTATHIONE_PEROXID_3"/>
    <property type="match status" value="1"/>
</dbReference>
<dbReference type="SUPFAM" id="SSF52833">
    <property type="entry name" value="Thioredoxin-like"/>
    <property type="match status" value="1"/>
</dbReference>
<reference evidence="4" key="1">
    <citation type="submission" date="2020-11" db="EMBL/GenBank/DDBJ databases">
        <authorList>
            <person name="Tran Van P."/>
        </authorList>
    </citation>
    <scope>NUCLEOTIDE SEQUENCE</scope>
</reference>
<dbReference type="GO" id="GO:0006979">
    <property type="term" value="P:response to oxidative stress"/>
    <property type="evidence" value="ECO:0007669"/>
    <property type="project" value="InterPro"/>
</dbReference>
<sequence>MYSWERFTHITVDSFVIALGQQEPGRDGVEIINGVTHVRPGGGFVPDFLLFRKVDVNGSGRIPLYSYLTSVCPSAVSGYREKERLFYDTLDSNDIRWNFEKFLVDRDGKPYKRIYPDQLPETLQGDVAALVQKRAQAETAYPDYGDYAFGTPSLLSV</sequence>
<proteinExistence type="inferred from homology"/>